<dbReference type="AlphaFoldDB" id="A0A495JJM3"/>
<sequence>MFLVQRWWNRLRFVSTDPTPPPPSTRETPPPAWATGPTRVYMPMTLTLGQRTGYRVNRHRGDRA</sequence>
<evidence type="ECO:0000313" key="3">
    <source>
        <dbReference type="Proteomes" id="UP000277671"/>
    </source>
</evidence>
<dbReference type="Proteomes" id="UP000277671">
    <property type="component" value="Unassembled WGS sequence"/>
</dbReference>
<protein>
    <submittedName>
        <fullName evidence="2">Uncharacterized protein</fullName>
    </submittedName>
</protein>
<feature type="compositionally biased region" description="Pro residues" evidence="1">
    <location>
        <begin position="18"/>
        <end position="32"/>
    </location>
</feature>
<keyword evidence="3" id="KW-1185">Reference proteome</keyword>
<feature type="region of interest" description="Disordered" evidence="1">
    <location>
        <begin position="15"/>
        <end position="37"/>
    </location>
</feature>
<comment type="caution">
    <text evidence="2">The sequence shown here is derived from an EMBL/GenBank/DDBJ whole genome shotgun (WGS) entry which is preliminary data.</text>
</comment>
<dbReference type="EMBL" id="RBKT01000001">
    <property type="protein sequence ID" value="RKR89127.1"/>
    <property type="molecule type" value="Genomic_DNA"/>
</dbReference>
<accession>A0A495JJM3</accession>
<reference evidence="2 3" key="1">
    <citation type="submission" date="2018-10" db="EMBL/GenBank/DDBJ databases">
        <title>Sequencing the genomes of 1000 actinobacteria strains.</title>
        <authorList>
            <person name="Klenk H.-P."/>
        </authorList>
    </citation>
    <scope>NUCLEOTIDE SEQUENCE [LARGE SCALE GENOMIC DNA]</scope>
    <source>
        <strain evidence="2 3">DSM 45175</strain>
    </source>
</reference>
<evidence type="ECO:0000256" key="1">
    <source>
        <dbReference type="SAM" id="MobiDB-lite"/>
    </source>
</evidence>
<proteinExistence type="predicted"/>
<name>A0A495JJM3_9ACTN</name>
<dbReference type="RefSeq" id="WP_147457027.1">
    <property type="nucleotide sequence ID" value="NZ_RBKT01000001.1"/>
</dbReference>
<evidence type="ECO:0000313" key="2">
    <source>
        <dbReference type="EMBL" id="RKR89127.1"/>
    </source>
</evidence>
<gene>
    <name evidence="2" type="ORF">BDK92_3465</name>
</gene>
<organism evidence="2 3">
    <name type="scientific">Micromonospora pisi</name>
    <dbReference type="NCBI Taxonomy" id="589240"/>
    <lineage>
        <taxon>Bacteria</taxon>
        <taxon>Bacillati</taxon>
        <taxon>Actinomycetota</taxon>
        <taxon>Actinomycetes</taxon>
        <taxon>Micromonosporales</taxon>
        <taxon>Micromonosporaceae</taxon>
        <taxon>Micromonospora</taxon>
    </lineage>
</organism>